<dbReference type="InterPro" id="IPR040891">
    <property type="entry name" value="HEPN_SAV_6107"/>
</dbReference>
<evidence type="ECO:0000259" key="1">
    <source>
        <dbReference type="Pfam" id="PF18726"/>
    </source>
</evidence>
<dbReference type="OrthoDB" id="4421226at2"/>
<accession>A0A0Q0YS58</accession>
<dbReference type="PATRIC" id="fig|1544416.3.peg.352"/>
<keyword evidence="3" id="KW-1185">Reference proteome</keyword>
<protein>
    <recommendedName>
        <fullName evidence="1">SAV-6107-like HEPN domain-containing protein</fullName>
    </recommendedName>
</protein>
<dbReference type="EMBL" id="LKST01000001">
    <property type="protein sequence ID" value="KQB85211.1"/>
    <property type="molecule type" value="Genomic_DNA"/>
</dbReference>
<organism evidence="2 3">
    <name type="scientific">Corynebacterium oculi</name>
    <dbReference type="NCBI Taxonomy" id="1544416"/>
    <lineage>
        <taxon>Bacteria</taxon>
        <taxon>Bacillati</taxon>
        <taxon>Actinomycetota</taxon>
        <taxon>Actinomycetes</taxon>
        <taxon>Mycobacteriales</taxon>
        <taxon>Corynebacteriaceae</taxon>
        <taxon>Corynebacterium</taxon>
    </lineage>
</organism>
<reference evidence="2 3" key="1">
    <citation type="submission" date="2015-10" db="EMBL/GenBank/DDBJ databases">
        <title>Corynebacteirum lowii and Corynebacterium oculi species nova, derived from human clinical disease and and emended description of Corynebacterium mastiditis.</title>
        <authorList>
            <person name="Bernard K."/>
            <person name="Pacheco A.L."/>
            <person name="Mcdougall C."/>
            <person name="Burtx T."/>
            <person name="Weibe D."/>
            <person name="Tyler S."/>
            <person name="Olson A.B."/>
            <person name="Cnockaert M."/>
            <person name="Eguchi H."/>
            <person name="Kuwahara T."/>
            <person name="Nakayama-Imaohji H."/>
            <person name="Boudewijins M."/>
            <person name="Van Hoecke F."/>
            <person name="Bernier A.-M."/>
            <person name="Vandamme P."/>
        </authorList>
    </citation>
    <scope>NUCLEOTIDE SEQUENCE [LARGE SCALE GENOMIC DNA]</scope>
    <source>
        <strain evidence="2 3">NML 130210</strain>
    </source>
</reference>
<comment type="caution">
    <text evidence="2">The sequence shown here is derived from an EMBL/GenBank/DDBJ whole genome shotgun (WGS) entry which is preliminary data.</text>
</comment>
<evidence type="ECO:0000313" key="3">
    <source>
        <dbReference type="Proteomes" id="UP000050517"/>
    </source>
</evidence>
<dbReference type="RefSeq" id="WP_055121573.1">
    <property type="nucleotide sequence ID" value="NZ_LKST01000001.1"/>
</dbReference>
<dbReference type="Gene3D" id="1.20.120.330">
    <property type="entry name" value="Nucleotidyltransferases domain 2"/>
    <property type="match status" value="1"/>
</dbReference>
<dbReference type="AlphaFoldDB" id="A0A0Q0YS58"/>
<dbReference type="Proteomes" id="UP000050517">
    <property type="component" value="Unassembled WGS sequence"/>
</dbReference>
<sequence length="150" mass="16191">MAQVISATALGAYRGSHRAVRPSGIGREDFIAKAKGLLAQALADHDAGRYGEAFESSYRCALRVAGAVLASHPAARRRRAVDGAWGRLRLVDGRGDYWAGQFEAFSRLRSRWNSGLESRIEERVAHRLIDLASAFLAEVEAESPVVAAAA</sequence>
<gene>
    <name evidence="2" type="ORF">Cocul_00349</name>
</gene>
<dbReference type="STRING" id="1544416.Cocul_00349"/>
<evidence type="ECO:0000313" key="2">
    <source>
        <dbReference type="EMBL" id="KQB85211.1"/>
    </source>
</evidence>
<name>A0A0Q0YS58_9CORY</name>
<feature type="domain" description="SAV-6107-like HEPN" evidence="1">
    <location>
        <begin position="50"/>
        <end position="140"/>
    </location>
</feature>
<dbReference type="Pfam" id="PF18726">
    <property type="entry name" value="HEPN_SAV_6107"/>
    <property type="match status" value="1"/>
</dbReference>
<proteinExistence type="predicted"/>